<accession>A0A8H2R136</accession>
<dbReference type="Gene3D" id="3.40.50.1400">
    <property type="match status" value="2"/>
</dbReference>
<dbReference type="GO" id="GO:0019251">
    <property type="term" value="P:anaerobic cobalamin biosynthetic process"/>
    <property type="evidence" value="ECO:0007669"/>
    <property type="project" value="InterPro"/>
</dbReference>
<sequence length="249" mass="27722">MKKGLILASFGTTHIDTREKAIENIEKALADHFPDVNCLRCFTSRIVVKRIKENEGISIFNEKEAIQALLDSGIQEEDIYIQPLHMIPGVEYEKLAALKIGHLGEPLLYDEESIRKVLTRLSFPDKEEGNLVLFGHGSYHKSDDFYQKAQEILDSTGHDNVYVVTVEGSVTIEDILDELVASGKKVILKPFMIVAGDHAKNDMASDDPESLKSILERAGLETEVVMKGLGEEPGIVEEFIERVEGLLGD</sequence>
<dbReference type="CDD" id="cd03413">
    <property type="entry name" value="CbiK_C"/>
    <property type="match status" value="1"/>
</dbReference>
<evidence type="ECO:0000256" key="2">
    <source>
        <dbReference type="PIRSR" id="PIRSR033579-3"/>
    </source>
</evidence>
<dbReference type="PIRSF" id="PIRSF033579">
    <property type="entry name" value="Anaer_Co_chel"/>
    <property type="match status" value="1"/>
</dbReference>
<name>A0A8H2R136_9FIRM</name>
<dbReference type="AlphaFoldDB" id="A0A8H2R136"/>
<keyword evidence="4" id="KW-1185">Reference proteome</keyword>
<dbReference type="InterPro" id="IPR010388">
    <property type="entry name" value="Anaerobic_Co-chelatase"/>
</dbReference>
<evidence type="ECO:0000256" key="1">
    <source>
        <dbReference type="PIRSR" id="PIRSR033579-1"/>
    </source>
</evidence>
<evidence type="ECO:0000313" key="3">
    <source>
        <dbReference type="EMBL" id="VFB16273.1"/>
    </source>
</evidence>
<organism evidence="3 4">
    <name type="scientific">Urinicoccus massiliensis</name>
    <dbReference type="NCBI Taxonomy" id="1723382"/>
    <lineage>
        <taxon>Bacteria</taxon>
        <taxon>Bacillati</taxon>
        <taxon>Bacillota</taxon>
        <taxon>Tissierellia</taxon>
        <taxon>Tissierellales</taxon>
        <taxon>Peptoniphilaceae</taxon>
        <taxon>Urinicoccus</taxon>
    </lineage>
</organism>
<dbReference type="Pfam" id="PF06180">
    <property type="entry name" value="CbiK"/>
    <property type="match status" value="1"/>
</dbReference>
<feature type="active site" description="Proton acceptor" evidence="1">
    <location>
        <position position="136"/>
    </location>
</feature>
<dbReference type="EMBL" id="CAACYI010000001">
    <property type="protein sequence ID" value="VFB16273.1"/>
    <property type="molecule type" value="Genomic_DNA"/>
</dbReference>
<keyword evidence="3" id="KW-0456">Lyase</keyword>
<keyword evidence="2" id="KW-0479">Metal-binding</keyword>
<proteinExistence type="predicted"/>
<dbReference type="EC" id="4.99.1.3" evidence="3"/>
<feature type="binding site" evidence="2">
    <location>
        <position position="198"/>
    </location>
    <ligand>
        <name>Co(2+)</name>
        <dbReference type="ChEBI" id="CHEBI:48828"/>
    </ligand>
</feature>
<evidence type="ECO:0000313" key="4">
    <source>
        <dbReference type="Proteomes" id="UP000377798"/>
    </source>
</evidence>
<dbReference type="SUPFAM" id="SSF53800">
    <property type="entry name" value="Chelatase"/>
    <property type="match status" value="1"/>
</dbReference>
<dbReference type="Proteomes" id="UP000377798">
    <property type="component" value="Unassembled WGS sequence"/>
</dbReference>
<dbReference type="RefSeq" id="WP_131748853.1">
    <property type="nucleotide sequence ID" value="NZ_CAACYI010000001.1"/>
</dbReference>
<comment type="caution">
    <text evidence="3">The sequence shown here is derived from an EMBL/GenBank/DDBJ whole genome shotgun (WGS) entry which is preliminary data.</text>
</comment>
<feature type="binding site" evidence="2">
    <location>
        <position position="167"/>
    </location>
    <ligand>
        <name>Co(2+)</name>
        <dbReference type="ChEBI" id="CHEBI:48828"/>
    </ligand>
</feature>
<keyword evidence="2" id="KW-0170">Cobalt</keyword>
<protein>
    <submittedName>
        <fullName evidence="3">Sirohydrochlorin cobaltochelatase</fullName>
        <ecNumber evidence="3">4.99.1.3</ecNumber>
    </submittedName>
</protein>
<feature type="binding site" evidence="2">
    <location>
        <position position="136"/>
    </location>
    <ligand>
        <name>Co(2+)</name>
        <dbReference type="ChEBI" id="CHEBI:48828"/>
    </ligand>
</feature>
<dbReference type="GO" id="GO:0046872">
    <property type="term" value="F:metal ion binding"/>
    <property type="evidence" value="ECO:0007669"/>
    <property type="project" value="UniProtKB-KW"/>
</dbReference>
<reference evidence="3 4" key="1">
    <citation type="submission" date="2019-02" db="EMBL/GenBank/DDBJ databases">
        <authorList>
            <consortium name="Pathogen Informatics"/>
        </authorList>
    </citation>
    <scope>NUCLEOTIDE SEQUENCE [LARGE SCALE GENOMIC DNA]</scope>
    <source>
        <strain evidence="3 4">3012STDY7089603</strain>
    </source>
</reference>
<dbReference type="GO" id="GO:0016852">
    <property type="term" value="F:sirohydrochlorin cobaltochelatase activity"/>
    <property type="evidence" value="ECO:0007669"/>
    <property type="project" value="UniProtKB-EC"/>
</dbReference>
<gene>
    <name evidence="3" type="primary">cbiK</name>
    <name evidence="3" type="ORF">NCTC13150_00793</name>
</gene>